<proteinExistence type="predicted"/>
<dbReference type="InterPro" id="IPR005174">
    <property type="entry name" value="KIB1-4_b-propeller"/>
</dbReference>
<comment type="caution">
    <text evidence="2">The sequence shown here is derived from an EMBL/GenBank/DDBJ whole genome shotgun (WGS) entry which is preliminary data.</text>
</comment>
<dbReference type="PANTHER" id="PTHR40891">
    <property type="entry name" value="DUF295 DOMAIN-CONTAINING PROTEIN"/>
    <property type="match status" value="1"/>
</dbReference>
<protein>
    <recommendedName>
        <fullName evidence="1">KIB1-4 beta-propeller domain-containing protein</fullName>
    </recommendedName>
</protein>
<organism evidence="2">
    <name type="scientific">Tanacetum cinerariifolium</name>
    <name type="common">Dalmatian daisy</name>
    <name type="synonym">Chrysanthemum cinerariifolium</name>
    <dbReference type="NCBI Taxonomy" id="118510"/>
    <lineage>
        <taxon>Eukaryota</taxon>
        <taxon>Viridiplantae</taxon>
        <taxon>Streptophyta</taxon>
        <taxon>Embryophyta</taxon>
        <taxon>Tracheophyta</taxon>
        <taxon>Spermatophyta</taxon>
        <taxon>Magnoliopsida</taxon>
        <taxon>eudicotyledons</taxon>
        <taxon>Gunneridae</taxon>
        <taxon>Pentapetalae</taxon>
        <taxon>asterids</taxon>
        <taxon>campanulids</taxon>
        <taxon>Asterales</taxon>
        <taxon>Asteraceae</taxon>
        <taxon>Asteroideae</taxon>
        <taxon>Anthemideae</taxon>
        <taxon>Anthemidinae</taxon>
        <taxon>Tanacetum</taxon>
    </lineage>
</organism>
<accession>A0A699L5S0</accession>
<reference evidence="2" key="1">
    <citation type="journal article" date="2019" name="Sci. Rep.">
        <title>Draft genome of Tanacetum cinerariifolium, the natural source of mosquito coil.</title>
        <authorList>
            <person name="Yamashiro T."/>
            <person name="Shiraishi A."/>
            <person name="Satake H."/>
            <person name="Nakayama K."/>
        </authorList>
    </citation>
    <scope>NUCLEOTIDE SEQUENCE</scope>
</reference>
<dbReference type="EMBL" id="BKCJ010589195">
    <property type="protein sequence ID" value="GFB26766.1"/>
    <property type="molecule type" value="Genomic_DNA"/>
</dbReference>
<sequence>MEENQIIQIPSLSSKFPWFVAQTPEEQIFYTIHNPQLLYRCQIPELTRTQIRACFHGWVSKHPTWFLWNPLTLKLIRLPPSIHMKEPDQCCLSSPPDDPSSVFFLTTHRNPTVTFCWLTPQEIN</sequence>
<gene>
    <name evidence="2" type="ORF">Tci_698737</name>
</gene>
<evidence type="ECO:0000313" key="2">
    <source>
        <dbReference type="EMBL" id="GFB26766.1"/>
    </source>
</evidence>
<evidence type="ECO:0000259" key="1">
    <source>
        <dbReference type="Pfam" id="PF03478"/>
    </source>
</evidence>
<name>A0A699L5S0_TANCI</name>
<dbReference type="PANTHER" id="PTHR40891:SF1">
    <property type="entry name" value="DUF295 DOMAIN-CONTAINING PROTEIN"/>
    <property type="match status" value="1"/>
</dbReference>
<dbReference type="AlphaFoldDB" id="A0A699L5S0"/>
<feature type="domain" description="KIB1-4 beta-propeller" evidence="1">
    <location>
        <begin position="36"/>
        <end position="116"/>
    </location>
</feature>
<dbReference type="Pfam" id="PF03478">
    <property type="entry name" value="Beta-prop_KIB1-4"/>
    <property type="match status" value="1"/>
</dbReference>